<protein>
    <submittedName>
        <fullName evidence="2">Uncharacterized protein</fullName>
    </submittedName>
</protein>
<keyword evidence="3" id="KW-1185">Reference proteome</keyword>
<feature type="region of interest" description="Disordered" evidence="1">
    <location>
        <begin position="1"/>
        <end position="66"/>
    </location>
</feature>
<feature type="compositionally biased region" description="Polar residues" evidence="1">
    <location>
        <begin position="56"/>
        <end position="66"/>
    </location>
</feature>
<name>A0A7J6WTD7_THATH</name>
<sequence>MNISDSSQPFANSASPELEERTLSHEQDSDIKKIESNSDGINDNVTIGSTEPLAGRTSNDSSSSSALPCMNRLREELSCAEFHGKVQGLKVKVVDRTCAGDAFVSGLLWSLASNMNLYQVFFSCQMC</sequence>
<dbReference type="AlphaFoldDB" id="A0A7J6WTD7"/>
<proteinExistence type="predicted"/>
<feature type="compositionally biased region" description="Basic and acidic residues" evidence="1">
    <location>
        <begin position="18"/>
        <end position="36"/>
    </location>
</feature>
<dbReference type="Proteomes" id="UP000554482">
    <property type="component" value="Unassembled WGS sequence"/>
</dbReference>
<evidence type="ECO:0000313" key="3">
    <source>
        <dbReference type="Proteomes" id="UP000554482"/>
    </source>
</evidence>
<dbReference type="OrthoDB" id="6105938at2759"/>
<reference evidence="2 3" key="1">
    <citation type="submission" date="2020-06" db="EMBL/GenBank/DDBJ databases">
        <title>Transcriptomic and genomic resources for Thalictrum thalictroides and T. hernandezii: Facilitating candidate gene discovery in an emerging model plant lineage.</title>
        <authorList>
            <person name="Arias T."/>
            <person name="Riano-Pachon D.M."/>
            <person name="Di Stilio V.S."/>
        </authorList>
    </citation>
    <scope>NUCLEOTIDE SEQUENCE [LARGE SCALE GENOMIC DNA]</scope>
    <source>
        <strain evidence="3">cv. WT478/WT964</strain>
        <tissue evidence="2">Leaves</tissue>
    </source>
</reference>
<evidence type="ECO:0000256" key="1">
    <source>
        <dbReference type="SAM" id="MobiDB-lite"/>
    </source>
</evidence>
<feature type="compositionally biased region" description="Polar residues" evidence="1">
    <location>
        <begin position="37"/>
        <end position="49"/>
    </location>
</feature>
<dbReference type="SUPFAM" id="SSF53613">
    <property type="entry name" value="Ribokinase-like"/>
    <property type="match status" value="1"/>
</dbReference>
<dbReference type="Gene3D" id="3.40.1190.20">
    <property type="match status" value="1"/>
</dbReference>
<accession>A0A7J6WTD7</accession>
<organism evidence="2 3">
    <name type="scientific">Thalictrum thalictroides</name>
    <name type="common">Rue-anemone</name>
    <name type="synonym">Anemone thalictroides</name>
    <dbReference type="NCBI Taxonomy" id="46969"/>
    <lineage>
        <taxon>Eukaryota</taxon>
        <taxon>Viridiplantae</taxon>
        <taxon>Streptophyta</taxon>
        <taxon>Embryophyta</taxon>
        <taxon>Tracheophyta</taxon>
        <taxon>Spermatophyta</taxon>
        <taxon>Magnoliopsida</taxon>
        <taxon>Ranunculales</taxon>
        <taxon>Ranunculaceae</taxon>
        <taxon>Thalictroideae</taxon>
        <taxon>Thalictrum</taxon>
    </lineage>
</organism>
<dbReference type="InterPro" id="IPR029056">
    <property type="entry name" value="Ribokinase-like"/>
</dbReference>
<evidence type="ECO:0000313" key="2">
    <source>
        <dbReference type="EMBL" id="KAF5199735.1"/>
    </source>
</evidence>
<comment type="caution">
    <text evidence="2">The sequence shown here is derived from an EMBL/GenBank/DDBJ whole genome shotgun (WGS) entry which is preliminary data.</text>
</comment>
<feature type="compositionally biased region" description="Polar residues" evidence="1">
    <location>
        <begin position="1"/>
        <end position="15"/>
    </location>
</feature>
<dbReference type="EMBL" id="JABWDY010011510">
    <property type="protein sequence ID" value="KAF5199735.1"/>
    <property type="molecule type" value="Genomic_DNA"/>
</dbReference>
<gene>
    <name evidence="2" type="ORF">FRX31_010678</name>
</gene>